<dbReference type="EMBL" id="SNVJ01000002">
    <property type="protein sequence ID" value="MXP62423.1"/>
    <property type="molecule type" value="Genomic_DNA"/>
</dbReference>
<feature type="transmembrane region" description="Helical" evidence="1">
    <location>
        <begin position="220"/>
        <end position="246"/>
    </location>
</feature>
<dbReference type="Pfam" id="PF09955">
    <property type="entry name" value="DUF2189"/>
    <property type="match status" value="1"/>
</dbReference>
<proteinExistence type="predicted"/>
<keyword evidence="1" id="KW-1133">Transmembrane helix</keyword>
<name>A0A845B446_9PROT</name>
<protein>
    <submittedName>
        <fullName evidence="2">DUF2189 domain-containing protein</fullName>
    </submittedName>
</protein>
<sequence length="318" mass="34477">MSPVWSWGNPPLSGRAWRGRCTGLRARKPRRHGPVLDADQVFSGPVALGYGSRREVIAMQSQATPVLRAAAQPRRVAQDRPWAWLAAGWNDLWASPAISLTHGAALTLAGWALALLAQRLQTLWLVLPLSAGFFLVAPLLAAGLYEVSRRREAGLETNWAEAMQGFRRHGGQLAFMGVALLLLHLFWVQLAGLIFALCFGPGFAPPLETLPLAMLRAEKLLPFLLVGTGSGFLLAALAFGISALAIPMLVERDISTPEAIIASWHGVMLNWRAMALWAGLIVLFTGLAMVPLFLGLAIALPLIGHATWHACRDIYPPE</sequence>
<dbReference type="Proteomes" id="UP000460715">
    <property type="component" value="Unassembled WGS sequence"/>
</dbReference>
<organism evidence="2 3">
    <name type="scientific">Teichococcus coralli</name>
    <dbReference type="NCBI Taxonomy" id="2545983"/>
    <lineage>
        <taxon>Bacteria</taxon>
        <taxon>Pseudomonadati</taxon>
        <taxon>Pseudomonadota</taxon>
        <taxon>Alphaproteobacteria</taxon>
        <taxon>Acetobacterales</taxon>
        <taxon>Roseomonadaceae</taxon>
        <taxon>Roseomonas</taxon>
    </lineage>
</organism>
<feature type="transmembrane region" description="Helical" evidence="1">
    <location>
        <begin position="173"/>
        <end position="199"/>
    </location>
</feature>
<evidence type="ECO:0000313" key="2">
    <source>
        <dbReference type="EMBL" id="MXP62423.1"/>
    </source>
</evidence>
<gene>
    <name evidence="2" type="ORF">E0493_03525</name>
</gene>
<keyword evidence="1" id="KW-0812">Transmembrane</keyword>
<evidence type="ECO:0000256" key="1">
    <source>
        <dbReference type="SAM" id="Phobius"/>
    </source>
</evidence>
<dbReference type="AlphaFoldDB" id="A0A845B446"/>
<comment type="caution">
    <text evidence="2">The sequence shown here is derived from an EMBL/GenBank/DDBJ whole genome shotgun (WGS) entry which is preliminary data.</text>
</comment>
<feature type="transmembrane region" description="Helical" evidence="1">
    <location>
        <begin position="92"/>
        <end position="116"/>
    </location>
</feature>
<keyword evidence="1" id="KW-0472">Membrane</keyword>
<evidence type="ECO:0000313" key="3">
    <source>
        <dbReference type="Proteomes" id="UP000460715"/>
    </source>
</evidence>
<feature type="transmembrane region" description="Helical" evidence="1">
    <location>
        <begin position="123"/>
        <end position="145"/>
    </location>
</feature>
<feature type="transmembrane region" description="Helical" evidence="1">
    <location>
        <begin position="274"/>
        <end position="303"/>
    </location>
</feature>
<keyword evidence="3" id="KW-1185">Reference proteome</keyword>
<accession>A0A845B446</accession>
<dbReference type="InterPro" id="IPR018692">
    <property type="entry name" value="DUF2189"/>
</dbReference>
<reference evidence="2 3" key="1">
    <citation type="submission" date="2019-03" db="EMBL/GenBank/DDBJ databases">
        <title>Roseomonas sp. a novel Roseomonas species isolated from Sea whip Gorgonian.</title>
        <authorList>
            <person name="Li F."/>
            <person name="Pan X."/>
            <person name="Huang S."/>
            <person name="Li Z."/>
            <person name="Meng B."/>
        </authorList>
    </citation>
    <scope>NUCLEOTIDE SEQUENCE [LARGE SCALE GENOMIC DNA]</scope>
    <source>
        <strain evidence="2 3">M0104</strain>
    </source>
</reference>